<name>A0A494X621_9BACL</name>
<dbReference type="AlphaFoldDB" id="A0A494X621"/>
<dbReference type="EMBL" id="RBZM01000014">
    <property type="protein sequence ID" value="RKP45840.1"/>
    <property type="molecule type" value="Genomic_DNA"/>
</dbReference>
<keyword evidence="2" id="KW-1185">Reference proteome</keyword>
<accession>A0A494X621</accession>
<protein>
    <submittedName>
        <fullName evidence="1">Uncharacterized protein</fullName>
    </submittedName>
</protein>
<sequence length="217" mass="23816">MEQERISWRLSRSNRSKYRKINRRSYYRSSARFKASPSGYTIGVSLFGLSAKGGRDMAMKIGIFDKEENVLDAIRLLREAGAEEEDIRVIVNNREGAPQLSSQDDIRMEELYEIQQARSREADGDRSVIVTPSVVGYPVGTSPLGSGGLVGVVVNGDSVYDGPDSSDVLRDMGIPRNAAERCARAIEKGRYVLVADTESDIRAESLLDHAGAGEVVT</sequence>
<comment type="caution">
    <text evidence="1">The sequence shown here is derived from an EMBL/GenBank/DDBJ whole genome shotgun (WGS) entry which is preliminary data.</text>
</comment>
<gene>
    <name evidence="1" type="ORF">D7Z26_25155</name>
</gene>
<evidence type="ECO:0000313" key="2">
    <source>
        <dbReference type="Proteomes" id="UP000282076"/>
    </source>
</evidence>
<proteinExistence type="predicted"/>
<organism evidence="1 2">
    <name type="scientific">Cohnella endophytica</name>
    <dbReference type="NCBI Taxonomy" id="2419778"/>
    <lineage>
        <taxon>Bacteria</taxon>
        <taxon>Bacillati</taxon>
        <taxon>Bacillota</taxon>
        <taxon>Bacilli</taxon>
        <taxon>Bacillales</taxon>
        <taxon>Paenibacillaceae</taxon>
        <taxon>Cohnella</taxon>
    </lineage>
</organism>
<evidence type="ECO:0000313" key="1">
    <source>
        <dbReference type="EMBL" id="RKP45840.1"/>
    </source>
</evidence>
<reference evidence="1 2" key="1">
    <citation type="submission" date="2018-10" db="EMBL/GenBank/DDBJ databases">
        <title>Cohnella sp. M2MS4P-1, whole genome shotgun sequence.</title>
        <authorList>
            <person name="Tuo L."/>
        </authorList>
    </citation>
    <scope>NUCLEOTIDE SEQUENCE [LARGE SCALE GENOMIC DNA]</scope>
    <source>
        <strain evidence="1 2">M2MS4P-1</strain>
    </source>
</reference>
<dbReference type="Proteomes" id="UP000282076">
    <property type="component" value="Unassembled WGS sequence"/>
</dbReference>